<gene>
    <name evidence="2" type="ORF">BOTBODRAFT_303248</name>
</gene>
<name>A0A067MK77_BOTB1</name>
<feature type="transmembrane region" description="Helical" evidence="1">
    <location>
        <begin position="206"/>
        <end position="229"/>
    </location>
</feature>
<feature type="transmembrane region" description="Helical" evidence="1">
    <location>
        <begin position="276"/>
        <end position="293"/>
    </location>
</feature>
<keyword evidence="1" id="KW-0472">Membrane</keyword>
<proteinExistence type="predicted"/>
<accession>A0A067MK77</accession>
<organism evidence="2 3">
    <name type="scientific">Botryobasidium botryosum (strain FD-172 SS1)</name>
    <dbReference type="NCBI Taxonomy" id="930990"/>
    <lineage>
        <taxon>Eukaryota</taxon>
        <taxon>Fungi</taxon>
        <taxon>Dikarya</taxon>
        <taxon>Basidiomycota</taxon>
        <taxon>Agaricomycotina</taxon>
        <taxon>Agaricomycetes</taxon>
        <taxon>Cantharellales</taxon>
        <taxon>Botryobasidiaceae</taxon>
        <taxon>Botryobasidium</taxon>
    </lineage>
</organism>
<protein>
    <submittedName>
        <fullName evidence="2">Uncharacterized protein</fullName>
    </submittedName>
</protein>
<dbReference type="AlphaFoldDB" id="A0A067MK77"/>
<evidence type="ECO:0000313" key="3">
    <source>
        <dbReference type="Proteomes" id="UP000027195"/>
    </source>
</evidence>
<dbReference type="HOGENOM" id="CLU_040314_0_0_1"/>
<feature type="transmembrane region" description="Helical" evidence="1">
    <location>
        <begin position="93"/>
        <end position="114"/>
    </location>
</feature>
<keyword evidence="3" id="KW-1185">Reference proteome</keyword>
<evidence type="ECO:0000313" key="2">
    <source>
        <dbReference type="EMBL" id="KDQ15135.1"/>
    </source>
</evidence>
<sequence>MSGACADSYGDQQVWQGAYCALNDPVGCCGICPNTDLSGLGVRLAFYLQSVMNVILVCVSPEDSTQGAWSATVLTISLVIPAMVLKYQQGITLHHATLALNFATFSALASLAVAPRCSIWRKEMALDDNNLTSREKRAKLPTALKVQHRGRVILSVALLMQVSLQWIWAIILFTHPWYSQTDCSGSTILVFFGASYTAHDINHGHYAIWPCWLIFSLSVTFVWGVILVISSASAAHDRPAIAVDNEAAEHDKKYWTLSLFGWHEISFERDAERVKIWIGHFMAFLIGLMYLTVSEMQIAKNNILPGENQLGSFGSTAALLLAVAPAWAVVVALYKLIPASPDPPTDILSPTSPTSPRLMRGLTRFLPRKQLSGDSSLFSADGMNTMHVENSQAEYSRTKLFHRGPVRN</sequence>
<dbReference type="EMBL" id="KL198034">
    <property type="protein sequence ID" value="KDQ15135.1"/>
    <property type="molecule type" value="Genomic_DNA"/>
</dbReference>
<reference evidence="3" key="1">
    <citation type="journal article" date="2014" name="Proc. Natl. Acad. Sci. U.S.A.">
        <title>Extensive sampling of basidiomycete genomes demonstrates inadequacy of the white-rot/brown-rot paradigm for wood decay fungi.</title>
        <authorList>
            <person name="Riley R."/>
            <person name="Salamov A.A."/>
            <person name="Brown D.W."/>
            <person name="Nagy L.G."/>
            <person name="Floudas D."/>
            <person name="Held B.W."/>
            <person name="Levasseur A."/>
            <person name="Lombard V."/>
            <person name="Morin E."/>
            <person name="Otillar R."/>
            <person name="Lindquist E.A."/>
            <person name="Sun H."/>
            <person name="LaButti K.M."/>
            <person name="Schmutz J."/>
            <person name="Jabbour D."/>
            <person name="Luo H."/>
            <person name="Baker S.E."/>
            <person name="Pisabarro A.G."/>
            <person name="Walton J.D."/>
            <person name="Blanchette R.A."/>
            <person name="Henrissat B."/>
            <person name="Martin F."/>
            <person name="Cullen D."/>
            <person name="Hibbett D.S."/>
            <person name="Grigoriev I.V."/>
        </authorList>
    </citation>
    <scope>NUCLEOTIDE SEQUENCE [LARGE SCALE GENOMIC DNA]</scope>
    <source>
        <strain evidence="3">FD-172 SS1</strain>
    </source>
</reference>
<dbReference type="Proteomes" id="UP000027195">
    <property type="component" value="Unassembled WGS sequence"/>
</dbReference>
<dbReference type="OrthoDB" id="5427664at2759"/>
<dbReference type="InParanoid" id="A0A067MK77"/>
<keyword evidence="1" id="KW-0812">Transmembrane</keyword>
<feature type="transmembrane region" description="Helical" evidence="1">
    <location>
        <begin position="152"/>
        <end position="171"/>
    </location>
</feature>
<feature type="transmembrane region" description="Helical" evidence="1">
    <location>
        <begin position="313"/>
        <end position="334"/>
    </location>
</feature>
<keyword evidence="1" id="KW-1133">Transmembrane helix</keyword>
<evidence type="ECO:0000256" key="1">
    <source>
        <dbReference type="SAM" id="Phobius"/>
    </source>
</evidence>